<dbReference type="Proteomes" id="UP001501821">
    <property type="component" value="Unassembled WGS sequence"/>
</dbReference>
<dbReference type="SUPFAM" id="SSF55961">
    <property type="entry name" value="Bet v1-like"/>
    <property type="match status" value="1"/>
</dbReference>
<gene>
    <name evidence="1" type="ORF">GCM10022242_30920</name>
</gene>
<name>A0ABP7IVM8_9ACTN</name>
<sequence length="155" mass="17253">MSNAARELRAEVVVDAPAERIWEVITDTRALAEASPELLTMMPLRRGGFRKGQQYVGWNRRKLVVWPTRSVVVEADPPHRLAWDTRSSGARWIFEIEPADSGTRLVQRRPVPNKLTGLSKAFAAVLLGGGEGHADELEQGMATSLERLKAIAEKR</sequence>
<comment type="caution">
    <text evidence="1">The sequence shown here is derived from an EMBL/GenBank/DDBJ whole genome shotgun (WGS) entry which is preliminary data.</text>
</comment>
<proteinExistence type="predicted"/>
<dbReference type="CDD" id="cd07814">
    <property type="entry name" value="SRPBCC_CalC_Aha1-like"/>
    <property type="match status" value="1"/>
</dbReference>
<dbReference type="InterPro" id="IPR023393">
    <property type="entry name" value="START-like_dom_sf"/>
</dbReference>
<dbReference type="InterPro" id="IPR019587">
    <property type="entry name" value="Polyketide_cyclase/dehydratase"/>
</dbReference>
<accession>A0ABP7IVM8</accession>
<protein>
    <submittedName>
        <fullName evidence="1">SRPBCC family protein</fullName>
    </submittedName>
</protein>
<evidence type="ECO:0000313" key="1">
    <source>
        <dbReference type="EMBL" id="GAA3827450.1"/>
    </source>
</evidence>
<dbReference type="Pfam" id="PF10604">
    <property type="entry name" value="Polyketide_cyc2"/>
    <property type="match status" value="1"/>
</dbReference>
<dbReference type="RefSeq" id="WP_344777044.1">
    <property type="nucleotide sequence ID" value="NZ_BAABAH010000012.1"/>
</dbReference>
<dbReference type="Gene3D" id="3.30.530.20">
    <property type="match status" value="1"/>
</dbReference>
<dbReference type="EMBL" id="BAABAH010000012">
    <property type="protein sequence ID" value="GAA3827450.1"/>
    <property type="molecule type" value="Genomic_DNA"/>
</dbReference>
<reference evidence="2" key="1">
    <citation type="journal article" date="2019" name="Int. J. Syst. Evol. Microbiol.">
        <title>The Global Catalogue of Microorganisms (GCM) 10K type strain sequencing project: providing services to taxonomists for standard genome sequencing and annotation.</title>
        <authorList>
            <consortium name="The Broad Institute Genomics Platform"/>
            <consortium name="The Broad Institute Genome Sequencing Center for Infectious Disease"/>
            <person name="Wu L."/>
            <person name="Ma J."/>
        </authorList>
    </citation>
    <scope>NUCLEOTIDE SEQUENCE [LARGE SCALE GENOMIC DNA]</scope>
    <source>
        <strain evidence="2">JCM 16953</strain>
    </source>
</reference>
<evidence type="ECO:0000313" key="2">
    <source>
        <dbReference type="Proteomes" id="UP001501821"/>
    </source>
</evidence>
<keyword evidence="2" id="KW-1185">Reference proteome</keyword>
<organism evidence="1 2">
    <name type="scientific">Nocardioides panacisoli</name>
    <dbReference type="NCBI Taxonomy" id="627624"/>
    <lineage>
        <taxon>Bacteria</taxon>
        <taxon>Bacillati</taxon>
        <taxon>Actinomycetota</taxon>
        <taxon>Actinomycetes</taxon>
        <taxon>Propionibacteriales</taxon>
        <taxon>Nocardioidaceae</taxon>
        <taxon>Nocardioides</taxon>
    </lineage>
</organism>